<feature type="region of interest" description="Disordered" evidence="6">
    <location>
        <begin position="1"/>
        <end position="40"/>
    </location>
</feature>
<keyword evidence="2" id="KW-0677">Repeat</keyword>
<gene>
    <name evidence="8" type="ORF">BJ554DRAFT_2919</name>
</gene>
<dbReference type="Pfam" id="PF00096">
    <property type="entry name" value="zf-C2H2"/>
    <property type="match status" value="2"/>
</dbReference>
<evidence type="ECO:0000256" key="5">
    <source>
        <dbReference type="PROSITE-ProRule" id="PRU00042"/>
    </source>
</evidence>
<comment type="caution">
    <text evidence="8">The sequence shown here is derived from an EMBL/GenBank/DDBJ whole genome shotgun (WGS) entry which is preliminary data.</text>
</comment>
<dbReference type="EMBL" id="JAEFCI010010557">
    <property type="protein sequence ID" value="KAG5457144.1"/>
    <property type="molecule type" value="Genomic_DNA"/>
</dbReference>
<dbReference type="GO" id="GO:0000981">
    <property type="term" value="F:DNA-binding transcription factor activity, RNA polymerase II-specific"/>
    <property type="evidence" value="ECO:0007669"/>
    <property type="project" value="TreeGrafter"/>
</dbReference>
<dbReference type="PROSITE" id="PS00028">
    <property type="entry name" value="ZINC_FINGER_C2H2_1"/>
    <property type="match status" value="2"/>
</dbReference>
<feature type="non-terminal residue" evidence="8">
    <location>
        <position position="1"/>
    </location>
</feature>
<reference evidence="8 9" key="1">
    <citation type="journal article" name="Sci. Rep.">
        <title>Genome-scale phylogenetic analyses confirm Olpidium as the closest living zoosporic fungus to the non-flagellated, terrestrial fungi.</title>
        <authorList>
            <person name="Chang Y."/>
            <person name="Rochon D."/>
            <person name="Sekimoto S."/>
            <person name="Wang Y."/>
            <person name="Chovatia M."/>
            <person name="Sandor L."/>
            <person name="Salamov A."/>
            <person name="Grigoriev I.V."/>
            <person name="Stajich J.E."/>
            <person name="Spatafora J.W."/>
        </authorList>
    </citation>
    <scope>NUCLEOTIDE SEQUENCE [LARGE SCALE GENOMIC DNA]</scope>
    <source>
        <strain evidence="8">S191</strain>
    </source>
</reference>
<evidence type="ECO:0000313" key="8">
    <source>
        <dbReference type="EMBL" id="KAG5457144.1"/>
    </source>
</evidence>
<protein>
    <recommendedName>
        <fullName evidence="7">C2H2-type domain-containing protein</fullName>
    </recommendedName>
</protein>
<evidence type="ECO:0000313" key="9">
    <source>
        <dbReference type="Proteomes" id="UP000673691"/>
    </source>
</evidence>
<dbReference type="InterPro" id="IPR036236">
    <property type="entry name" value="Znf_C2H2_sf"/>
</dbReference>
<dbReference type="GO" id="GO:0008270">
    <property type="term" value="F:zinc ion binding"/>
    <property type="evidence" value="ECO:0007669"/>
    <property type="project" value="UniProtKB-KW"/>
</dbReference>
<sequence>LPRRRPAQYSTGGERGLAGLRRERRVPSRAAGRDARDGGDVSANSRVFWSVCRATATFLVAEPVFFSRPRRLSGLATQERNVATDASGGEPVRRYICDHPGCGRSFTRRFNLGTHKQTHLGVRKFRCPVCPKGFTRKHDLSRHLEAIHRTVGESDAAS</sequence>
<evidence type="ECO:0000256" key="6">
    <source>
        <dbReference type="SAM" id="MobiDB-lite"/>
    </source>
</evidence>
<accession>A0A8H7ZQ36</accession>
<dbReference type="SMART" id="SM00355">
    <property type="entry name" value="ZnF_C2H2"/>
    <property type="match status" value="2"/>
</dbReference>
<keyword evidence="1" id="KW-0479">Metal-binding</keyword>
<keyword evidence="3 5" id="KW-0863">Zinc-finger</keyword>
<dbReference type="SUPFAM" id="SSF57667">
    <property type="entry name" value="beta-beta-alpha zinc fingers"/>
    <property type="match status" value="1"/>
</dbReference>
<evidence type="ECO:0000259" key="7">
    <source>
        <dbReference type="PROSITE" id="PS50157"/>
    </source>
</evidence>
<keyword evidence="9" id="KW-1185">Reference proteome</keyword>
<dbReference type="AlphaFoldDB" id="A0A8H7ZQ36"/>
<evidence type="ECO:0000256" key="2">
    <source>
        <dbReference type="ARBA" id="ARBA00022737"/>
    </source>
</evidence>
<keyword evidence="4" id="KW-0862">Zinc</keyword>
<evidence type="ECO:0000256" key="4">
    <source>
        <dbReference type="ARBA" id="ARBA00022833"/>
    </source>
</evidence>
<dbReference type="PROSITE" id="PS50157">
    <property type="entry name" value="ZINC_FINGER_C2H2_2"/>
    <property type="match status" value="2"/>
</dbReference>
<feature type="domain" description="C2H2-type" evidence="7">
    <location>
        <begin position="95"/>
        <end position="124"/>
    </location>
</feature>
<dbReference type="Gene3D" id="3.30.160.60">
    <property type="entry name" value="Classic Zinc Finger"/>
    <property type="match status" value="2"/>
</dbReference>
<evidence type="ECO:0000256" key="3">
    <source>
        <dbReference type="ARBA" id="ARBA00022771"/>
    </source>
</evidence>
<dbReference type="PANTHER" id="PTHR23235">
    <property type="entry name" value="KRUEPPEL-LIKE TRANSCRIPTION FACTOR"/>
    <property type="match status" value="1"/>
</dbReference>
<evidence type="ECO:0000256" key="1">
    <source>
        <dbReference type="ARBA" id="ARBA00022723"/>
    </source>
</evidence>
<proteinExistence type="predicted"/>
<dbReference type="FunFam" id="3.30.160.60:FF:000125">
    <property type="entry name" value="Putative zinc finger protein 143"/>
    <property type="match status" value="1"/>
</dbReference>
<dbReference type="OrthoDB" id="8922241at2759"/>
<dbReference type="Proteomes" id="UP000673691">
    <property type="component" value="Unassembled WGS sequence"/>
</dbReference>
<dbReference type="GO" id="GO:0000978">
    <property type="term" value="F:RNA polymerase II cis-regulatory region sequence-specific DNA binding"/>
    <property type="evidence" value="ECO:0007669"/>
    <property type="project" value="TreeGrafter"/>
</dbReference>
<organism evidence="8 9">
    <name type="scientific">Olpidium bornovanus</name>
    <dbReference type="NCBI Taxonomy" id="278681"/>
    <lineage>
        <taxon>Eukaryota</taxon>
        <taxon>Fungi</taxon>
        <taxon>Fungi incertae sedis</taxon>
        <taxon>Olpidiomycota</taxon>
        <taxon>Olpidiomycotina</taxon>
        <taxon>Olpidiomycetes</taxon>
        <taxon>Olpidiales</taxon>
        <taxon>Olpidiaceae</taxon>
        <taxon>Olpidium</taxon>
    </lineage>
</organism>
<name>A0A8H7ZQ36_9FUNG</name>
<dbReference type="PANTHER" id="PTHR23235:SF120">
    <property type="entry name" value="KRUPPEL-LIKE FACTOR 15"/>
    <property type="match status" value="1"/>
</dbReference>
<dbReference type="InterPro" id="IPR013087">
    <property type="entry name" value="Znf_C2H2_type"/>
</dbReference>
<feature type="domain" description="C2H2-type" evidence="7">
    <location>
        <begin position="125"/>
        <end position="148"/>
    </location>
</feature>